<evidence type="ECO:0000256" key="1">
    <source>
        <dbReference type="PROSITE-ProRule" id="PRU00221"/>
    </source>
</evidence>
<evidence type="ECO:0000313" key="3">
    <source>
        <dbReference type="EMBL" id="TPX16628.1"/>
    </source>
</evidence>
<dbReference type="InterPro" id="IPR015943">
    <property type="entry name" value="WD40/YVTN_repeat-like_dom_sf"/>
</dbReference>
<dbReference type="AlphaFoldDB" id="A0A507BIZ0"/>
<dbReference type="STRING" id="1093900.A0A507BIZ0"/>
<evidence type="ECO:0000256" key="2">
    <source>
        <dbReference type="SAM" id="MobiDB-lite"/>
    </source>
</evidence>
<dbReference type="EMBL" id="SKBQ01000016">
    <property type="protein sequence ID" value="TPX16628.1"/>
    <property type="molecule type" value="Genomic_DNA"/>
</dbReference>
<dbReference type="OrthoDB" id="20669at2759"/>
<evidence type="ECO:0000313" key="4">
    <source>
        <dbReference type="Proteomes" id="UP000319257"/>
    </source>
</evidence>
<dbReference type="InParanoid" id="A0A507BIZ0"/>
<comment type="caution">
    <text evidence="3">The sequence shown here is derived from an EMBL/GenBank/DDBJ whole genome shotgun (WGS) entry which is preliminary data.</text>
</comment>
<dbReference type="PROSITE" id="PS50082">
    <property type="entry name" value="WD_REPEATS_2"/>
    <property type="match status" value="1"/>
</dbReference>
<gene>
    <name evidence="3" type="ORF">E0L32_003569</name>
</gene>
<accession>A0A507BIZ0</accession>
<feature type="compositionally biased region" description="Polar residues" evidence="2">
    <location>
        <begin position="20"/>
        <end position="33"/>
    </location>
</feature>
<dbReference type="PANTHER" id="PTHR43991">
    <property type="entry name" value="WD REPEAT PROTEIN (AFU_ORTHOLOGUE AFUA_8G05640)-RELATED"/>
    <property type="match status" value="1"/>
</dbReference>
<dbReference type="SMART" id="SM00320">
    <property type="entry name" value="WD40"/>
    <property type="match status" value="3"/>
</dbReference>
<reference evidence="3 4" key="1">
    <citation type="submission" date="2019-06" db="EMBL/GenBank/DDBJ databases">
        <title>Draft genome sequence of the filamentous fungus Phialemoniopsis curvata isolated from diesel fuel.</title>
        <authorList>
            <person name="Varaljay V.A."/>
            <person name="Lyon W.J."/>
            <person name="Crouch A.L."/>
            <person name="Drake C.E."/>
            <person name="Hollomon J.M."/>
            <person name="Nadeau L.J."/>
            <person name="Nunn H.S."/>
            <person name="Stevenson B.S."/>
            <person name="Bojanowski C.L."/>
            <person name="Crookes-Goodson W.J."/>
        </authorList>
    </citation>
    <scope>NUCLEOTIDE SEQUENCE [LARGE SCALE GENOMIC DNA]</scope>
    <source>
        <strain evidence="3 4">D216</strain>
    </source>
</reference>
<protein>
    <submittedName>
        <fullName evidence="3">Uncharacterized protein</fullName>
    </submittedName>
</protein>
<keyword evidence="4" id="KW-1185">Reference proteome</keyword>
<name>A0A507BIZ0_9PEZI</name>
<dbReference type="RefSeq" id="XP_030998339.1">
    <property type="nucleotide sequence ID" value="XM_031137883.1"/>
</dbReference>
<sequence length="739" mass="80136">MRPDEYELTSASEVHHRLSNSDVGLNPTSNTGLPTLAPSAASGPHQVEEDDDLDVPSNGYSSLVAYDEGNKDDYTAGMDSSSENHHELDHYDDSDTYTSDNGGALLSTLFETIHHAAYEPPPHAHNWENFAGAAEDMDAGAVADWDLGDGGNSDLEGDGFEADDFLVFSTPNHQTLNPGNLSAHQFLEEWALHSRHFHHPSARLKGRCPDALSLAQQVSARGRDCIRYDDLEGDKLDIQGINWEDLGVSRKLARVQRSHTYKNYVSKHGSDLYNPRLLSTVPSPDESFFRFRQMNICRNVHLVHFQLRNVLATTSRDRVFYTGAGAVQQLNPLTGQGGPPLRFESSPQVQVTSLAADYGLLVAGSFNGRYCFWNFNSDCIDGEHDAHEGSLSSNIAALTNHIELHIPRRSSTPHAAFASNDLIFRGLDLATETFVHETKYPFALNCTAVSPDGRLRVMVGDHTSVFIAAAEPERNRGKGPDLLCELTGHRDHGFACDWADDGYTVATGAQDRLVKIWDARRWTDSSGRAVPVATLRTELAGARCLKFSPLGSGRRVLVAAEEADFIDVFDAQTFESKQTFDVFGELGGLAFADGGRELLALSCDPWRGGVIRLERCGAGFEAVHNDDVFAAGLGSGVVGGGGPVGLPPGDLRWDRGMDFDWPSRVRVAGGGGRAGSRAWPGAGGFGRLIWSDEEAAAEAAAARAGAGADVAAAAVDVRNRRIRARRRVRDAAVADLEPF</sequence>
<dbReference type="Proteomes" id="UP000319257">
    <property type="component" value="Unassembled WGS sequence"/>
</dbReference>
<dbReference type="PANTHER" id="PTHR43991:SF12">
    <property type="entry name" value="WD REPEAT PROTEIN (AFU_ORTHOLOGUE AFUA_8G05640)"/>
    <property type="match status" value="1"/>
</dbReference>
<dbReference type="Pfam" id="PF00400">
    <property type="entry name" value="WD40"/>
    <property type="match status" value="1"/>
</dbReference>
<keyword evidence="1" id="KW-0853">WD repeat</keyword>
<feature type="repeat" description="WD" evidence="1">
    <location>
        <begin position="486"/>
        <end position="518"/>
    </location>
</feature>
<dbReference type="InterPro" id="IPR001680">
    <property type="entry name" value="WD40_rpt"/>
</dbReference>
<feature type="compositionally biased region" description="Basic and acidic residues" evidence="2">
    <location>
        <begin position="82"/>
        <end position="93"/>
    </location>
</feature>
<dbReference type="PROSITE" id="PS50294">
    <property type="entry name" value="WD_REPEATS_REGION"/>
    <property type="match status" value="1"/>
</dbReference>
<dbReference type="GeneID" id="41971016"/>
<organism evidence="3 4">
    <name type="scientific">Thyridium curvatum</name>
    <dbReference type="NCBI Taxonomy" id="1093900"/>
    <lineage>
        <taxon>Eukaryota</taxon>
        <taxon>Fungi</taxon>
        <taxon>Dikarya</taxon>
        <taxon>Ascomycota</taxon>
        <taxon>Pezizomycotina</taxon>
        <taxon>Sordariomycetes</taxon>
        <taxon>Sordariomycetidae</taxon>
        <taxon>Thyridiales</taxon>
        <taxon>Thyridiaceae</taxon>
        <taxon>Thyridium</taxon>
    </lineage>
</organism>
<dbReference type="Gene3D" id="2.130.10.10">
    <property type="entry name" value="YVTN repeat-like/Quinoprotein amine dehydrogenase"/>
    <property type="match status" value="1"/>
</dbReference>
<dbReference type="InterPro" id="IPR036322">
    <property type="entry name" value="WD40_repeat_dom_sf"/>
</dbReference>
<feature type="region of interest" description="Disordered" evidence="2">
    <location>
        <begin position="1"/>
        <end position="95"/>
    </location>
</feature>
<proteinExistence type="predicted"/>
<dbReference type="SUPFAM" id="SSF50978">
    <property type="entry name" value="WD40 repeat-like"/>
    <property type="match status" value="1"/>
</dbReference>